<gene>
    <name evidence="6" type="ORF">RCC_05727</name>
</gene>
<keyword evidence="2" id="KW-0274">FAD</keyword>
<name>A0A2D3UTR5_9PEZI</name>
<evidence type="ECO:0000256" key="4">
    <source>
        <dbReference type="ARBA" id="ARBA00023033"/>
    </source>
</evidence>
<keyword evidence="4" id="KW-0503">Monooxygenase</keyword>
<organism evidence="6 7">
    <name type="scientific">Ramularia collo-cygni</name>
    <dbReference type="NCBI Taxonomy" id="112498"/>
    <lineage>
        <taxon>Eukaryota</taxon>
        <taxon>Fungi</taxon>
        <taxon>Dikarya</taxon>
        <taxon>Ascomycota</taxon>
        <taxon>Pezizomycotina</taxon>
        <taxon>Dothideomycetes</taxon>
        <taxon>Dothideomycetidae</taxon>
        <taxon>Mycosphaerellales</taxon>
        <taxon>Mycosphaerellaceae</taxon>
        <taxon>Ramularia</taxon>
    </lineage>
</organism>
<dbReference type="Pfam" id="PF01494">
    <property type="entry name" value="FAD_binding_3"/>
    <property type="match status" value="1"/>
</dbReference>
<evidence type="ECO:0000259" key="5">
    <source>
        <dbReference type="Pfam" id="PF01494"/>
    </source>
</evidence>
<feature type="domain" description="FAD-binding" evidence="5">
    <location>
        <begin position="5"/>
        <end position="323"/>
    </location>
</feature>
<dbReference type="AlphaFoldDB" id="A0A2D3UTR5"/>
<dbReference type="EMBL" id="FJUY01000008">
    <property type="protein sequence ID" value="CZT19871.1"/>
    <property type="molecule type" value="Genomic_DNA"/>
</dbReference>
<evidence type="ECO:0000313" key="6">
    <source>
        <dbReference type="EMBL" id="CZT19871.1"/>
    </source>
</evidence>
<dbReference type="GO" id="GO:0004497">
    <property type="term" value="F:monooxygenase activity"/>
    <property type="evidence" value="ECO:0007669"/>
    <property type="project" value="UniProtKB-KW"/>
</dbReference>
<dbReference type="PRINTS" id="PR00420">
    <property type="entry name" value="RNGMNOXGNASE"/>
</dbReference>
<dbReference type="PANTHER" id="PTHR46972:SF1">
    <property type="entry name" value="FAD DEPENDENT OXIDOREDUCTASE DOMAIN-CONTAINING PROTEIN"/>
    <property type="match status" value="1"/>
</dbReference>
<dbReference type="GeneID" id="35600880"/>
<dbReference type="Proteomes" id="UP000225277">
    <property type="component" value="Unassembled WGS sequence"/>
</dbReference>
<evidence type="ECO:0000256" key="1">
    <source>
        <dbReference type="ARBA" id="ARBA00022630"/>
    </source>
</evidence>
<dbReference type="InterPro" id="IPR036188">
    <property type="entry name" value="FAD/NAD-bd_sf"/>
</dbReference>
<dbReference type="PANTHER" id="PTHR46972">
    <property type="entry name" value="MONOOXYGENASE ASQM-RELATED"/>
    <property type="match status" value="1"/>
</dbReference>
<dbReference type="Gene3D" id="3.50.50.60">
    <property type="entry name" value="FAD/NAD(P)-binding domain"/>
    <property type="match status" value="1"/>
</dbReference>
<accession>A0A2D3UTR5</accession>
<keyword evidence="7" id="KW-1185">Reference proteome</keyword>
<evidence type="ECO:0000313" key="7">
    <source>
        <dbReference type="Proteomes" id="UP000225277"/>
    </source>
</evidence>
<protein>
    <submittedName>
        <fullName evidence="6">Related to tetracycline resistance protein from transposon Tn4351/Tn4400</fullName>
    </submittedName>
</protein>
<dbReference type="STRING" id="112498.A0A2D3UTR5"/>
<evidence type="ECO:0000256" key="3">
    <source>
        <dbReference type="ARBA" id="ARBA00023002"/>
    </source>
</evidence>
<sequence length="376" mass="41106">MTPPIAILGAGPSGLLLARLLEVASIDYIIFERDASSENSTGSGGTLDIHSNSGQLALQEAGLLEKFKKLARYDASSKFANYEGKVLAEFGADGNVDRPEMDRKDLRALILESVPAEKIKWGMRVEEIVKEANGSMAVHFADGSFQSSFKLVVGADGAWSKAKKSVTSAKPEYSGFHYITSHMRPDNPHYSSAVKLAGRGNYMAFGNCQQLSAMFLSDGSYHVGLGLRLPEDWSDTHPLSARRTMMQELCAGWPEMETNVIVNSDDDFRAWPLYAMPTESLSWESVPGVTLIGDAAHVTTPFEGEGVNCALQDSAQLARKIREYGLGNLDQAVREYEQDMFDRGIDLISRSAESGELLFASDAPTRWLQKMGIECG</sequence>
<proteinExistence type="predicted"/>
<dbReference type="InterPro" id="IPR002938">
    <property type="entry name" value="FAD-bd"/>
</dbReference>
<dbReference type="OrthoDB" id="655030at2759"/>
<evidence type="ECO:0000256" key="2">
    <source>
        <dbReference type="ARBA" id="ARBA00022827"/>
    </source>
</evidence>
<dbReference type="GO" id="GO:0071949">
    <property type="term" value="F:FAD binding"/>
    <property type="evidence" value="ECO:0007669"/>
    <property type="project" value="InterPro"/>
</dbReference>
<dbReference type="RefSeq" id="XP_023626761.1">
    <property type="nucleotide sequence ID" value="XM_023770993.1"/>
</dbReference>
<keyword evidence="1" id="KW-0285">Flavoprotein</keyword>
<reference evidence="6 7" key="1">
    <citation type="submission" date="2016-03" db="EMBL/GenBank/DDBJ databases">
        <authorList>
            <person name="Ploux O."/>
        </authorList>
    </citation>
    <scope>NUCLEOTIDE SEQUENCE [LARGE SCALE GENOMIC DNA]</scope>
    <source>
        <strain evidence="6 7">URUG2</strain>
    </source>
</reference>
<keyword evidence="3" id="KW-0560">Oxidoreductase</keyword>
<dbReference type="SUPFAM" id="SSF51905">
    <property type="entry name" value="FAD/NAD(P)-binding domain"/>
    <property type="match status" value="1"/>
</dbReference>